<dbReference type="RefSeq" id="WP_317225264.1">
    <property type="nucleotide sequence ID" value="NZ_JAWJEJ010000001.1"/>
</dbReference>
<dbReference type="Pfam" id="PF04773">
    <property type="entry name" value="FecR"/>
    <property type="match status" value="1"/>
</dbReference>
<sequence length="325" mass="35613">MSIAKDGDREAAQWVERMSVPTPAPDVARSFDAWIAADPDHAERFGRMQTLWESEAFVQALGRAAWQRPRPDLLRTLLGWLTRPLALPVAGAFACLVIAGLLALQSITTQSFSVAPGPAKRIALADGTRIVLSGGSRLDVRMAPWSRRATLAQGQAFFDVAHERFRRFAITSGRTSIDVLGTAFEVDREAPDVVSVRVYRGLVGIESGEAAWRARAGTAIRVTGETGKQLAGPRGDGPDWLEGWYETEGMPMRLLVAQLSRFSAKPVKLADPRIGDIPVSGRFRISETQMVLDALAATHDLRWREEGQGYVLGEAARMKHKSNNQ</sequence>
<dbReference type="InterPro" id="IPR006860">
    <property type="entry name" value="FecR"/>
</dbReference>
<keyword evidence="1" id="KW-0812">Transmembrane</keyword>
<comment type="caution">
    <text evidence="4">The sequence shown here is derived from an EMBL/GenBank/DDBJ whole genome shotgun (WGS) entry which is preliminary data.</text>
</comment>
<feature type="domain" description="FecR protein" evidence="2">
    <location>
        <begin position="114"/>
        <end position="203"/>
    </location>
</feature>
<evidence type="ECO:0000313" key="5">
    <source>
        <dbReference type="Proteomes" id="UP001273531"/>
    </source>
</evidence>
<feature type="domain" description="FecR N-terminal" evidence="3">
    <location>
        <begin position="9"/>
        <end position="51"/>
    </location>
</feature>
<dbReference type="PIRSF" id="PIRSF018266">
    <property type="entry name" value="FecR"/>
    <property type="match status" value="1"/>
</dbReference>
<keyword evidence="1" id="KW-1133">Transmembrane helix</keyword>
<protein>
    <submittedName>
        <fullName evidence="4">FecR domain-containing protein</fullName>
    </submittedName>
</protein>
<keyword evidence="1" id="KW-0472">Membrane</keyword>
<dbReference type="Proteomes" id="UP001273531">
    <property type="component" value="Unassembled WGS sequence"/>
</dbReference>
<reference evidence="4 5" key="1">
    <citation type="submission" date="2023-10" db="EMBL/GenBank/DDBJ databases">
        <title>Sphingomonas sp. HF-S4 16S ribosomal RNA gene Genome sequencing and assembly.</title>
        <authorList>
            <person name="Lee H."/>
        </authorList>
    </citation>
    <scope>NUCLEOTIDE SEQUENCE [LARGE SCALE GENOMIC DNA]</scope>
    <source>
        <strain evidence="4 5">HF-S4</strain>
    </source>
</reference>
<evidence type="ECO:0000259" key="2">
    <source>
        <dbReference type="Pfam" id="PF04773"/>
    </source>
</evidence>
<evidence type="ECO:0000256" key="1">
    <source>
        <dbReference type="SAM" id="Phobius"/>
    </source>
</evidence>
<dbReference type="PANTHER" id="PTHR30273:SF2">
    <property type="entry name" value="PROTEIN FECR"/>
    <property type="match status" value="1"/>
</dbReference>
<proteinExistence type="predicted"/>
<gene>
    <name evidence="4" type="ORF">RZN05_03655</name>
</gene>
<evidence type="ECO:0000259" key="3">
    <source>
        <dbReference type="Pfam" id="PF16220"/>
    </source>
</evidence>
<dbReference type="PANTHER" id="PTHR30273">
    <property type="entry name" value="PERIPLASMIC SIGNAL SENSOR AND SIGMA FACTOR ACTIVATOR FECR-RELATED"/>
    <property type="match status" value="1"/>
</dbReference>
<dbReference type="Gene3D" id="2.60.120.1440">
    <property type="match status" value="1"/>
</dbReference>
<organism evidence="4 5">
    <name type="scientific">Sphingomonas agrestis</name>
    <dbReference type="NCBI Taxonomy" id="3080540"/>
    <lineage>
        <taxon>Bacteria</taxon>
        <taxon>Pseudomonadati</taxon>
        <taxon>Pseudomonadota</taxon>
        <taxon>Alphaproteobacteria</taxon>
        <taxon>Sphingomonadales</taxon>
        <taxon>Sphingomonadaceae</taxon>
        <taxon>Sphingomonas</taxon>
    </lineage>
</organism>
<keyword evidence="5" id="KW-1185">Reference proteome</keyword>
<dbReference type="EMBL" id="JAWJEJ010000001">
    <property type="protein sequence ID" value="MDV3456065.1"/>
    <property type="molecule type" value="Genomic_DNA"/>
</dbReference>
<dbReference type="Pfam" id="PF16220">
    <property type="entry name" value="DUF4880"/>
    <property type="match status" value="1"/>
</dbReference>
<name>A0ABU3Y3Z5_9SPHN</name>
<dbReference type="Gene3D" id="3.55.50.30">
    <property type="match status" value="1"/>
</dbReference>
<accession>A0ABU3Y3Z5</accession>
<evidence type="ECO:0000313" key="4">
    <source>
        <dbReference type="EMBL" id="MDV3456065.1"/>
    </source>
</evidence>
<dbReference type="InterPro" id="IPR012373">
    <property type="entry name" value="Ferrdict_sens_TM"/>
</dbReference>
<dbReference type="InterPro" id="IPR032623">
    <property type="entry name" value="FecR_N"/>
</dbReference>
<feature type="transmembrane region" description="Helical" evidence="1">
    <location>
        <begin position="85"/>
        <end position="104"/>
    </location>
</feature>